<comment type="caution">
    <text evidence="9">The sequence shown here is derived from an EMBL/GenBank/DDBJ whole genome shotgun (WGS) entry which is preliminary data.</text>
</comment>
<dbReference type="EC" id="2.1.1.223" evidence="6"/>
<evidence type="ECO:0000256" key="1">
    <source>
        <dbReference type="ARBA" id="ARBA00022490"/>
    </source>
</evidence>
<dbReference type="PANTHER" id="PTHR47739:SF1">
    <property type="entry name" value="TRNA1(VAL) (ADENINE(37)-N6)-METHYLTRANSFERASE"/>
    <property type="match status" value="1"/>
</dbReference>
<comment type="similarity">
    <text evidence="6">Belongs to the methyltransferase superfamily. tRNA (adenine-N(6)-)-methyltransferase family.</text>
</comment>
<evidence type="ECO:0000256" key="6">
    <source>
        <dbReference type="HAMAP-Rule" id="MF_01872"/>
    </source>
</evidence>
<evidence type="ECO:0000256" key="4">
    <source>
        <dbReference type="ARBA" id="ARBA00022691"/>
    </source>
</evidence>
<dbReference type="GO" id="GO:0008033">
    <property type="term" value="P:tRNA processing"/>
    <property type="evidence" value="ECO:0007669"/>
    <property type="project" value="UniProtKB-UniRule"/>
</dbReference>
<feature type="region of interest" description="Disordered" evidence="7">
    <location>
        <begin position="120"/>
        <end position="146"/>
    </location>
</feature>
<sequence length="278" mass="31607">MALIDKPVFRRGGFTFKQFFVGHDQCAMKVGTDGVLLGAWAPVYNKKRCLDIGCGSGLIALMLAQRAGEETRIDAVELDAFAAMQAADNVRQSPWSSRITVHQQDIHDFVRQHVEQNGLQQGDLRQESGSQGKRDSQEKSGLRKSNTQYDLIVSNPPYFEPAIACRNEARNQARYTESLTHQGLLECVRVLISPTGLFCVVLPYDIGEQFEKMASDSGWFTHFRVNIRDRQDKPLHRLLLGLSLHEQSSEVRKLTIRTLDGAYSDEFRRLITDFYIYY</sequence>
<evidence type="ECO:0000256" key="3">
    <source>
        <dbReference type="ARBA" id="ARBA00022679"/>
    </source>
</evidence>
<dbReference type="RefSeq" id="WP_086113190.1">
    <property type="nucleotide sequence ID" value="NZ_CAWNHF010000101.1"/>
</dbReference>
<accession>A0A1Y2SKQ2</accession>
<keyword evidence="10" id="KW-1185">Reference proteome</keyword>
<dbReference type="CDD" id="cd02440">
    <property type="entry name" value="AdoMet_MTases"/>
    <property type="match status" value="1"/>
</dbReference>
<dbReference type="AlphaFoldDB" id="A0A1Y2SKQ2"/>
<dbReference type="EMBL" id="MUBK01000019">
    <property type="protein sequence ID" value="OTA19410.1"/>
    <property type="molecule type" value="Genomic_DNA"/>
</dbReference>
<dbReference type="PANTHER" id="PTHR47739">
    <property type="entry name" value="TRNA1(VAL) (ADENINE(37)-N6)-METHYLTRANSFERASE"/>
    <property type="match status" value="1"/>
</dbReference>
<feature type="compositionally biased region" description="Basic and acidic residues" evidence="7">
    <location>
        <begin position="132"/>
        <end position="141"/>
    </location>
</feature>
<reference evidence="9 10" key="1">
    <citation type="submission" date="2017-01" db="EMBL/GenBank/DDBJ databases">
        <title>Deconstructing symbiosis and pathogenesis requirements using a combined genomic-metabolomic approach.</title>
        <authorList>
            <person name="Tobias N.J."/>
            <person name="Wolff H."/>
            <person name="Djahanschiri B."/>
            <person name="Ebersberger I."/>
            <person name="Bode H.B."/>
        </authorList>
    </citation>
    <scope>NUCLEOTIDE SEQUENCE [LARGE SCALE GENOMIC DNA]</scope>
    <source>
        <strain evidence="9 10">DSM 4764</strain>
    </source>
</reference>
<dbReference type="GO" id="GO:0032259">
    <property type="term" value="P:methylation"/>
    <property type="evidence" value="ECO:0007669"/>
    <property type="project" value="UniProtKB-KW"/>
</dbReference>
<dbReference type="PROSITE" id="PS00092">
    <property type="entry name" value="N6_MTASE"/>
    <property type="match status" value="1"/>
</dbReference>
<dbReference type="GO" id="GO:0016430">
    <property type="term" value="F:tRNA (adenine-N6)-methyltransferase activity"/>
    <property type="evidence" value="ECO:0007669"/>
    <property type="project" value="UniProtKB-UniRule"/>
</dbReference>
<dbReference type="InterPro" id="IPR022882">
    <property type="entry name" value="tRNA_adenine-N6_MeTrfase"/>
</dbReference>
<comment type="subcellular location">
    <subcellularLocation>
        <location evidence="6">Cytoplasm</location>
    </subcellularLocation>
</comment>
<evidence type="ECO:0000259" key="8">
    <source>
        <dbReference type="Pfam" id="PF05175"/>
    </source>
</evidence>
<evidence type="ECO:0000256" key="5">
    <source>
        <dbReference type="ARBA" id="ARBA00022694"/>
    </source>
</evidence>
<evidence type="ECO:0000313" key="9">
    <source>
        <dbReference type="EMBL" id="OTA19410.1"/>
    </source>
</evidence>
<dbReference type="Gene3D" id="3.40.50.150">
    <property type="entry name" value="Vaccinia Virus protein VP39"/>
    <property type="match status" value="1"/>
</dbReference>
<gene>
    <name evidence="9" type="ORF">Xbed_02457</name>
</gene>
<dbReference type="STRING" id="40578.Xbed_02457"/>
<evidence type="ECO:0000256" key="7">
    <source>
        <dbReference type="SAM" id="MobiDB-lite"/>
    </source>
</evidence>
<name>A0A1Y2SKQ2_9GAMM</name>
<dbReference type="HAMAP" id="MF_01872">
    <property type="entry name" value="tRNA_methyltr_YfiC"/>
    <property type="match status" value="1"/>
</dbReference>
<dbReference type="Pfam" id="PF05175">
    <property type="entry name" value="MTS"/>
    <property type="match status" value="1"/>
</dbReference>
<keyword evidence="5 6" id="KW-0819">tRNA processing</keyword>
<keyword evidence="2 6" id="KW-0489">Methyltransferase</keyword>
<organism evidence="9 10">
    <name type="scientific">Xenorhabdus beddingii</name>
    <dbReference type="NCBI Taxonomy" id="40578"/>
    <lineage>
        <taxon>Bacteria</taxon>
        <taxon>Pseudomonadati</taxon>
        <taxon>Pseudomonadota</taxon>
        <taxon>Gammaproteobacteria</taxon>
        <taxon>Enterobacterales</taxon>
        <taxon>Morganellaceae</taxon>
        <taxon>Xenorhabdus</taxon>
    </lineage>
</organism>
<dbReference type="InterPro" id="IPR002052">
    <property type="entry name" value="DNA_methylase_N6_adenine_CS"/>
</dbReference>
<dbReference type="Proteomes" id="UP000194204">
    <property type="component" value="Unassembled WGS sequence"/>
</dbReference>
<evidence type="ECO:0000256" key="2">
    <source>
        <dbReference type="ARBA" id="ARBA00022603"/>
    </source>
</evidence>
<dbReference type="GO" id="GO:0003676">
    <property type="term" value="F:nucleic acid binding"/>
    <property type="evidence" value="ECO:0007669"/>
    <property type="project" value="InterPro"/>
</dbReference>
<protein>
    <recommendedName>
        <fullName evidence="6">tRNA1(Val) (adenine(37)-N6)-methyltransferase</fullName>
        <ecNumber evidence="6">2.1.1.223</ecNumber>
    </recommendedName>
    <alternativeName>
        <fullName evidence="6">tRNA m6A37 methyltransferase</fullName>
    </alternativeName>
</protein>
<comment type="catalytic activity">
    <reaction evidence="6">
        <text>adenosine(37) in tRNA1(Val) + S-adenosyl-L-methionine = N(6)-methyladenosine(37) in tRNA1(Val) + S-adenosyl-L-homocysteine + H(+)</text>
        <dbReference type="Rhea" id="RHEA:43160"/>
        <dbReference type="Rhea" id="RHEA-COMP:10369"/>
        <dbReference type="Rhea" id="RHEA-COMP:10370"/>
        <dbReference type="ChEBI" id="CHEBI:15378"/>
        <dbReference type="ChEBI" id="CHEBI:57856"/>
        <dbReference type="ChEBI" id="CHEBI:59789"/>
        <dbReference type="ChEBI" id="CHEBI:74411"/>
        <dbReference type="ChEBI" id="CHEBI:74449"/>
        <dbReference type="EC" id="2.1.1.223"/>
    </reaction>
</comment>
<dbReference type="InterPro" id="IPR007848">
    <property type="entry name" value="Small_mtfrase_dom"/>
</dbReference>
<keyword evidence="1 6" id="KW-0963">Cytoplasm</keyword>
<feature type="domain" description="Methyltransferase small" evidence="8">
    <location>
        <begin position="45"/>
        <end position="111"/>
    </location>
</feature>
<dbReference type="OrthoDB" id="5383291at2"/>
<dbReference type="SUPFAM" id="SSF53335">
    <property type="entry name" value="S-adenosyl-L-methionine-dependent methyltransferases"/>
    <property type="match status" value="1"/>
</dbReference>
<evidence type="ECO:0000313" key="10">
    <source>
        <dbReference type="Proteomes" id="UP000194204"/>
    </source>
</evidence>
<proteinExistence type="inferred from homology"/>
<comment type="function">
    <text evidence="6">Specifically methylates the adenine in position 37 of tRNA(1)(Val) (anticodon cmo5UAC).</text>
</comment>
<keyword evidence="3 6" id="KW-0808">Transferase</keyword>
<dbReference type="GO" id="GO:0005737">
    <property type="term" value="C:cytoplasm"/>
    <property type="evidence" value="ECO:0007669"/>
    <property type="project" value="UniProtKB-SubCell"/>
</dbReference>
<dbReference type="InterPro" id="IPR029063">
    <property type="entry name" value="SAM-dependent_MTases_sf"/>
</dbReference>
<dbReference type="InterPro" id="IPR050210">
    <property type="entry name" value="tRNA_Adenine-N(6)_MTase"/>
</dbReference>
<keyword evidence="4 6" id="KW-0949">S-adenosyl-L-methionine</keyword>